<sequence length="373" mass="40433">MSDADLINRARDIEYLAQLVVTARIRHPALHLRPGIAQGRRLGEGYHRLGCPRMPRHLEVGEPQEGRADYALVCRQVWRECATCGVSVFDLVHIGGELDHRQRELLVQIAEIAVELAHEWRAAAQRPGDGDLPARCVTCWAARLDRHLLAVRRLNHQISLPPVRDALRAWRHRQDRRLAGVLDLRLAPGEEHRRVARLYAALRMRHDGAGAAIAVPRGDAEGTVSPLRHSGADPQIPPLEEAELARRTESLLAGEPVLLFVRPARERPPGVNAYARLFHGACHQLGRVAGLAHEPEAPSDAPRGSCVCAVAAPAALAREICRLGDPGTGRRAQIAGPLPDGGQSALIARVAMLAWAGGVAADRALAAARAAAL</sequence>
<dbReference type="Proteomes" id="UP000265768">
    <property type="component" value="Unassembled WGS sequence"/>
</dbReference>
<keyword evidence="2" id="KW-1185">Reference proteome</keyword>
<protein>
    <submittedName>
        <fullName evidence="1">Uncharacterized protein</fullName>
    </submittedName>
</protein>
<proteinExistence type="predicted"/>
<reference evidence="1 2" key="1">
    <citation type="submission" date="2018-09" db="EMBL/GenBank/DDBJ databases">
        <title>YIM 75507 draft genome.</title>
        <authorList>
            <person name="Tang S."/>
            <person name="Feng Y."/>
        </authorList>
    </citation>
    <scope>NUCLEOTIDE SEQUENCE [LARGE SCALE GENOMIC DNA]</scope>
    <source>
        <strain evidence="1 2">YIM 75507</strain>
    </source>
</reference>
<comment type="caution">
    <text evidence="1">The sequence shown here is derived from an EMBL/GenBank/DDBJ whole genome shotgun (WGS) entry which is preliminary data.</text>
</comment>
<name>A0A3A4A1U7_9ACTN</name>
<evidence type="ECO:0000313" key="2">
    <source>
        <dbReference type="Proteomes" id="UP000265768"/>
    </source>
</evidence>
<dbReference type="EMBL" id="QZEY01000026">
    <property type="protein sequence ID" value="RJL21208.1"/>
    <property type="molecule type" value="Genomic_DNA"/>
</dbReference>
<evidence type="ECO:0000313" key="1">
    <source>
        <dbReference type="EMBL" id="RJL21208.1"/>
    </source>
</evidence>
<organism evidence="1 2">
    <name type="scientific">Bailinhaonella thermotolerans</name>
    <dbReference type="NCBI Taxonomy" id="1070861"/>
    <lineage>
        <taxon>Bacteria</taxon>
        <taxon>Bacillati</taxon>
        <taxon>Actinomycetota</taxon>
        <taxon>Actinomycetes</taxon>
        <taxon>Streptosporangiales</taxon>
        <taxon>Streptosporangiaceae</taxon>
        <taxon>Bailinhaonella</taxon>
    </lineage>
</organism>
<dbReference type="RefSeq" id="WP_119931418.1">
    <property type="nucleotide sequence ID" value="NZ_QZEY01000026.1"/>
</dbReference>
<dbReference type="AlphaFoldDB" id="A0A3A4A1U7"/>
<gene>
    <name evidence="1" type="ORF">D5H75_37715</name>
</gene>
<accession>A0A3A4A1U7</accession>